<organism evidence="3 4">
    <name type="scientific">Phaeosphaeria nodorum (strain SN15 / ATCC MYA-4574 / FGSC 10173)</name>
    <name type="common">Glume blotch fungus</name>
    <name type="synonym">Parastagonospora nodorum</name>
    <dbReference type="NCBI Taxonomy" id="321614"/>
    <lineage>
        <taxon>Eukaryota</taxon>
        <taxon>Fungi</taxon>
        <taxon>Dikarya</taxon>
        <taxon>Ascomycota</taxon>
        <taxon>Pezizomycotina</taxon>
        <taxon>Dothideomycetes</taxon>
        <taxon>Pleosporomycetidae</taxon>
        <taxon>Pleosporales</taxon>
        <taxon>Pleosporineae</taxon>
        <taxon>Phaeosphaeriaceae</taxon>
        <taxon>Parastagonospora</taxon>
    </lineage>
</organism>
<feature type="region of interest" description="Disordered" evidence="2">
    <location>
        <begin position="353"/>
        <end position="416"/>
    </location>
</feature>
<feature type="compositionally biased region" description="Acidic residues" evidence="2">
    <location>
        <begin position="403"/>
        <end position="416"/>
    </location>
</feature>
<dbReference type="EMBL" id="CP069043">
    <property type="protein sequence ID" value="QRD06649.1"/>
    <property type="molecule type" value="Genomic_DNA"/>
</dbReference>
<accession>A0A7U2IB98</accession>
<feature type="compositionally biased region" description="Acidic residues" evidence="2">
    <location>
        <begin position="382"/>
        <end position="395"/>
    </location>
</feature>
<dbReference type="RefSeq" id="XP_001803763.1">
    <property type="nucleotide sequence ID" value="XM_001803711.1"/>
</dbReference>
<dbReference type="SUPFAM" id="SSF54160">
    <property type="entry name" value="Chromo domain-like"/>
    <property type="match status" value="1"/>
</dbReference>
<gene>
    <name evidence="3" type="ORF">JI435_135550</name>
</gene>
<feature type="compositionally biased region" description="Acidic residues" evidence="2">
    <location>
        <begin position="353"/>
        <end position="373"/>
    </location>
</feature>
<proteinExistence type="predicted"/>
<evidence type="ECO:0000313" key="4">
    <source>
        <dbReference type="Proteomes" id="UP000663193"/>
    </source>
</evidence>
<dbReference type="AlphaFoldDB" id="A0A7U2IB98"/>
<evidence type="ECO:0000313" key="3">
    <source>
        <dbReference type="EMBL" id="QRD06649.1"/>
    </source>
</evidence>
<protein>
    <submittedName>
        <fullName evidence="3">Uncharacterized protein</fullName>
    </submittedName>
</protein>
<dbReference type="InterPro" id="IPR016197">
    <property type="entry name" value="Chromo-like_dom_sf"/>
</dbReference>
<dbReference type="Gene3D" id="2.40.50.40">
    <property type="match status" value="1"/>
</dbReference>
<keyword evidence="4" id="KW-1185">Reference proteome</keyword>
<comment type="subunit">
    <text evidence="1">Component of the NuA4 histone acetyltransferase complex.</text>
</comment>
<feature type="region of interest" description="Disordered" evidence="2">
    <location>
        <begin position="1"/>
        <end position="33"/>
    </location>
</feature>
<dbReference type="VEuPathDB" id="FungiDB:JI435_135550"/>
<dbReference type="Proteomes" id="UP000663193">
    <property type="component" value="Chromosome 21"/>
</dbReference>
<reference evidence="4" key="1">
    <citation type="journal article" date="2021" name="BMC Genomics">
        <title>Chromosome-level genome assembly and manually-curated proteome of model necrotroph Parastagonospora nodorum Sn15 reveals a genome-wide trove of candidate effector homologs, and redundancy of virulence-related functions within an accessory chromosome.</title>
        <authorList>
            <person name="Bertazzoni S."/>
            <person name="Jones D.A.B."/>
            <person name="Phan H.T."/>
            <person name="Tan K.-C."/>
            <person name="Hane J.K."/>
        </authorList>
    </citation>
    <scope>NUCLEOTIDE SEQUENCE [LARGE SCALE GENOMIC DNA]</scope>
    <source>
        <strain evidence="4">SN15 / ATCC MYA-4574 / FGSC 10173)</strain>
    </source>
</reference>
<dbReference type="OrthoDB" id="3798148at2759"/>
<sequence>MPANSQEKTKRRTGQNVMPKIPKPARPKTKTEAVHAARRVLAQRKVGEKQEYLVDWYPTWQPKHHVPNGKMLREWENNMAKGHTFKMSANLTVYKCSNPTEDNSARQMRLMLDTALNSLQQWLDRPKKLMSTDLFKRGAWTFSTIEDSQLAAKQAARKGDDPPSAAKVMRDTYISMRGPSHESIEDKNLIYKDVYVRYLGQVDKDTPGAKPANRGSGRTVAYIQHMFEPMLREMVPETWKGNEQLHTQLSQLYEIATRFVTKSAFLLNHVWPLFFVRLFFTSDQLVKAFNNPNNPMWTFKISDGWENRTRDYFLQTYIAANDWEQRPVDCVERTYLELRDLVKWHVKFRNVDDEGLGQEQEPAESSDSEDEGLADLRHDDASDADYQEGQVDVDGEGSVVGASEDDSQGEDMDLED</sequence>
<evidence type="ECO:0000256" key="2">
    <source>
        <dbReference type="SAM" id="MobiDB-lite"/>
    </source>
</evidence>
<name>A0A7U2IB98_PHANO</name>
<evidence type="ECO:0000256" key="1">
    <source>
        <dbReference type="ARBA" id="ARBA00011353"/>
    </source>
</evidence>
<dbReference type="KEGG" id="pno:SNOG_13555"/>